<dbReference type="GO" id="GO:0009507">
    <property type="term" value="C:chloroplast"/>
    <property type="evidence" value="ECO:0007669"/>
    <property type="project" value="UniProtKB-SubCell"/>
</dbReference>
<keyword evidence="5" id="KW-0150">Chloroplast</keyword>
<evidence type="ECO:0000256" key="1">
    <source>
        <dbReference type="ARBA" id="ARBA00022531"/>
    </source>
</evidence>
<accession>A0A8T2RAZ8</accession>
<keyword evidence="9" id="KW-1185">Reference proteome</keyword>
<gene>
    <name evidence="5" type="primary">RBCS</name>
    <name evidence="8" type="ORF">KP509_28G009000</name>
</gene>
<dbReference type="AlphaFoldDB" id="A0A8T2RAZ8"/>
<dbReference type="EMBL" id="CM035433">
    <property type="protein sequence ID" value="KAH7293037.1"/>
    <property type="molecule type" value="Genomic_DNA"/>
</dbReference>
<sequence length="174" mass="19302">MAIVSASRAVSAPAGCLSDCPNMAFNGLSKSVSFLVPKSAKPLSISNGSRVSAMLVVDPYNNRKYETLSYLPPLTDEQIAKQVEYIIRQKWTPCIEFDRCGGVHRRNFCGSGCYYARSWVMWKLPMFGCQDAASVLREIAECAKIYPDCFIRVLGFDAKRQVQVAGFLVKKPSV</sequence>
<comment type="function">
    <text evidence="5 6">RuBisCO catalyzes two reactions: the carboxylation of D-ribulose 1,5-bisphosphate, the primary event in carbon dioxide fixation, as well as the oxidative fragmentation of the pentose substrate. Both reactions occur simultaneously and in competition at the same active site. Although the small subunit is not catalytic it is essential for maximal activity.</text>
</comment>
<dbReference type="InterPro" id="IPR000894">
    <property type="entry name" value="RuBisCO_ssu_dom"/>
</dbReference>
<dbReference type="InterPro" id="IPR036385">
    <property type="entry name" value="RuBisCO_ssu_sf"/>
</dbReference>
<dbReference type="PANTHER" id="PTHR31262">
    <property type="entry name" value="RIBULOSE BISPHOSPHATE CARBOXYLASE SMALL CHAIN 1, CHLOROPLASTIC"/>
    <property type="match status" value="1"/>
</dbReference>
<dbReference type="PRINTS" id="PR00152">
    <property type="entry name" value="RUBISCOSMALL"/>
</dbReference>
<organism evidence="8 9">
    <name type="scientific">Ceratopteris richardii</name>
    <name type="common">Triangle waterfern</name>
    <dbReference type="NCBI Taxonomy" id="49495"/>
    <lineage>
        <taxon>Eukaryota</taxon>
        <taxon>Viridiplantae</taxon>
        <taxon>Streptophyta</taxon>
        <taxon>Embryophyta</taxon>
        <taxon>Tracheophyta</taxon>
        <taxon>Polypodiopsida</taxon>
        <taxon>Polypodiidae</taxon>
        <taxon>Polypodiales</taxon>
        <taxon>Pteridineae</taxon>
        <taxon>Pteridaceae</taxon>
        <taxon>Parkerioideae</taxon>
        <taxon>Ceratopteris</taxon>
    </lineage>
</organism>
<dbReference type="GO" id="GO:0009853">
    <property type="term" value="P:photorespiration"/>
    <property type="evidence" value="ECO:0007669"/>
    <property type="project" value="UniProtKB-UniRule"/>
</dbReference>
<evidence type="ECO:0000256" key="5">
    <source>
        <dbReference type="HAMAP-Rule" id="MF_00860"/>
    </source>
</evidence>
<comment type="similarity">
    <text evidence="5 6">Belongs to the RuBisCO small chain family.</text>
</comment>
<evidence type="ECO:0000256" key="3">
    <source>
        <dbReference type="ARBA" id="ARBA00023238"/>
    </source>
</evidence>
<dbReference type="SUPFAM" id="SSF55239">
    <property type="entry name" value="RuBisCO, small subunit"/>
    <property type="match status" value="1"/>
</dbReference>
<dbReference type="SMART" id="SM00961">
    <property type="entry name" value="RuBisCO_small"/>
    <property type="match status" value="1"/>
</dbReference>
<keyword evidence="4 5" id="KW-0120">Carbon dioxide fixation</keyword>
<evidence type="ECO:0000259" key="7">
    <source>
        <dbReference type="SMART" id="SM00961"/>
    </source>
</evidence>
<keyword evidence="2 5" id="KW-0113">Calvin cycle</keyword>
<protein>
    <recommendedName>
        <fullName evidence="5">Ribulose bisphosphate carboxylase small subunit, chloroplastic</fullName>
        <shortName evidence="5">RuBisCO small subunit</shortName>
    </recommendedName>
</protein>
<feature type="domain" description="Ribulose bisphosphate carboxylase small subunit" evidence="7">
    <location>
        <begin position="64"/>
        <end position="172"/>
    </location>
</feature>
<dbReference type="PANTHER" id="PTHR31262:SF0">
    <property type="entry name" value="RIBULOSE BISPHOSPHATE CARBOXYLASE SMALL SUBUNIT, CHLOROPLASTIC 1"/>
    <property type="match status" value="1"/>
</dbReference>
<dbReference type="CDD" id="cd03527">
    <property type="entry name" value="RuBisCO_small"/>
    <property type="match status" value="1"/>
</dbReference>
<keyword evidence="1 5" id="KW-0602">Photosynthesis</keyword>
<evidence type="ECO:0000313" key="8">
    <source>
        <dbReference type="EMBL" id="KAH7293037.1"/>
    </source>
</evidence>
<dbReference type="OMA" id="QECRREF"/>
<comment type="caution">
    <text evidence="8">The sequence shown here is derived from an EMBL/GenBank/DDBJ whole genome shotgun (WGS) entry which is preliminary data.</text>
</comment>
<evidence type="ECO:0000256" key="2">
    <source>
        <dbReference type="ARBA" id="ARBA00022567"/>
    </source>
</evidence>
<evidence type="ECO:0000256" key="4">
    <source>
        <dbReference type="ARBA" id="ARBA00023300"/>
    </source>
</evidence>
<dbReference type="Proteomes" id="UP000825935">
    <property type="component" value="Chromosome 28"/>
</dbReference>
<comment type="subcellular location">
    <subcellularLocation>
        <location evidence="5">Plastid</location>
        <location evidence="5">Chloroplast</location>
    </subcellularLocation>
</comment>
<evidence type="ECO:0000256" key="6">
    <source>
        <dbReference type="RuleBase" id="RU003627"/>
    </source>
</evidence>
<name>A0A8T2RAZ8_CERRI</name>
<dbReference type="GO" id="GO:0016984">
    <property type="term" value="F:ribulose-bisphosphate carboxylase activity"/>
    <property type="evidence" value="ECO:0007669"/>
    <property type="project" value="UniProtKB-UniRule"/>
</dbReference>
<dbReference type="InterPro" id="IPR024681">
    <property type="entry name" value="RuBisCO_ssu"/>
</dbReference>
<dbReference type="GO" id="GO:0019253">
    <property type="term" value="P:reductive pentose-phosphate cycle"/>
    <property type="evidence" value="ECO:0007669"/>
    <property type="project" value="UniProtKB-UniRule"/>
</dbReference>
<comment type="subunit">
    <text evidence="5 6">Heterohexadecamer of 8 large and 8 small subunits.</text>
</comment>
<comment type="miscellaneous">
    <text evidence="5">The basic functional RuBisCO is composed of a large chain homodimer in a 'head-to-tail' conformation. In form I RuBisCO this homodimer is arranged in a barrel-like tetramer with the small subunits forming a tetrameric 'cap' on each end of the 'barrel'.</text>
</comment>
<proteinExistence type="inferred from homology"/>
<dbReference type="Gene3D" id="3.30.190.10">
    <property type="entry name" value="Ribulose bisphosphate carboxylase, small subunit"/>
    <property type="match status" value="1"/>
</dbReference>
<keyword evidence="3 5" id="KW-0601">Photorespiration</keyword>
<dbReference type="OrthoDB" id="561at2759"/>
<dbReference type="HAMAP" id="MF_00859">
    <property type="entry name" value="RuBisCO_S_bact"/>
    <property type="match status" value="1"/>
</dbReference>
<reference evidence="8" key="1">
    <citation type="submission" date="2021-08" db="EMBL/GenBank/DDBJ databases">
        <title>WGS assembly of Ceratopteris richardii.</title>
        <authorList>
            <person name="Marchant D.B."/>
            <person name="Chen G."/>
            <person name="Jenkins J."/>
            <person name="Shu S."/>
            <person name="Leebens-Mack J."/>
            <person name="Grimwood J."/>
            <person name="Schmutz J."/>
            <person name="Soltis P."/>
            <person name="Soltis D."/>
            <person name="Chen Z.-H."/>
        </authorList>
    </citation>
    <scope>NUCLEOTIDE SEQUENCE</scope>
    <source>
        <strain evidence="8">Whitten #5841</strain>
        <tissue evidence="8">Leaf</tissue>
    </source>
</reference>
<dbReference type="Pfam" id="PF00101">
    <property type="entry name" value="RuBisCO_small"/>
    <property type="match status" value="1"/>
</dbReference>
<evidence type="ECO:0000313" key="9">
    <source>
        <dbReference type="Proteomes" id="UP000825935"/>
    </source>
</evidence>
<keyword evidence="5 6" id="KW-0934">Plastid</keyword>